<keyword evidence="3" id="KW-1185">Reference proteome</keyword>
<feature type="transmembrane region" description="Helical" evidence="1">
    <location>
        <begin position="72"/>
        <end position="90"/>
    </location>
</feature>
<proteinExistence type="predicted"/>
<dbReference type="AlphaFoldDB" id="A0A1I5D045"/>
<dbReference type="Proteomes" id="UP000199153">
    <property type="component" value="Unassembled WGS sequence"/>
</dbReference>
<dbReference type="EMBL" id="FOVL01000027">
    <property type="protein sequence ID" value="SFN92620.1"/>
    <property type="molecule type" value="Genomic_DNA"/>
</dbReference>
<keyword evidence="1" id="KW-0812">Transmembrane</keyword>
<evidence type="ECO:0000313" key="3">
    <source>
        <dbReference type="Proteomes" id="UP000199153"/>
    </source>
</evidence>
<sequence>MSKTLKKLIFPITPLVVIAALSILYTIYVLIIVFNSEPEAALIGAVVGAITLSILVFYIIDRILVRMISYKVIVIGELVLGILIAVSITHNESTIDINITTNKDYIVVLFDSDENALTDFKINGVFGKEISVYNHIIHLDSNLYNNEALRINTPEWAGFIQEDGTIRLNEKPVKYILRTHRTQNLQGLTIDSLKQEIEKE</sequence>
<dbReference type="RefSeq" id="WP_093411296.1">
    <property type="nucleotide sequence ID" value="NZ_FOVL01000027.1"/>
</dbReference>
<keyword evidence="1" id="KW-1133">Transmembrane helix</keyword>
<name>A0A1I5D045_9FLAO</name>
<organism evidence="2 3">
    <name type="scientific">Salegentibacter flavus</name>
    <dbReference type="NCBI Taxonomy" id="287099"/>
    <lineage>
        <taxon>Bacteria</taxon>
        <taxon>Pseudomonadati</taxon>
        <taxon>Bacteroidota</taxon>
        <taxon>Flavobacteriia</taxon>
        <taxon>Flavobacteriales</taxon>
        <taxon>Flavobacteriaceae</taxon>
        <taxon>Salegentibacter</taxon>
    </lineage>
</organism>
<dbReference type="OrthoDB" id="1434460at2"/>
<keyword evidence="1" id="KW-0472">Membrane</keyword>
<reference evidence="2 3" key="1">
    <citation type="submission" date="2016-10" db="EMBL/GenBank/DDBJ databases">
        <authorList>
            <person name="de Groot N.N."/>
        </authorList>
    </citation>
    <scope>NUCLEOTIDE SEQUENCE [LARGE SCALE GENOMIC DNA]</scope>
    <source>
        <strain evidence="2 3">DSM 17794</strain>
    </source>
</reference>
<feature type="transmembrane region" description="Helical" evidence="1">
    <location>
        <begin position="40"/>
        <end position="60"/>
    </location>
</feature>
<accession>A0A1I5D045</accession>
<gene>
    <name evidence="2" type="ORF">SAMN05660413_03100</name>
</gene>
<evidence type="ECO:0000313" key="2">
    <source>
        <dbReference type="EMBL" id="SFN92620.1"/>
    </source>
</evidence>
<feature type="transmembrane region" description="Helical" evidence="1">
    <location>
        <begin position="12"/>
        <end position="34"/>
    </location>
</feature>
<evidence type="ECO:0000256" key="1">
    <source>
        <dbReference type="SAM" id="Phobius"/>
    </source>
</evidence>
<dbReference type="STRING" id="287099.SAMN05660413_03100"/>
<protein>
    <submittedName>
        <fullName evidence="2">Uncharacterized protein</fullName>
    </submittedName>
</protein>